<dbReference type="EMBL" id="JALIEB010000003">
    <property type="protein sequence ID" value="MCV3270846.1"/>
    <property type="molecule type" value="Genomic_DNA"/>
</dbReference>
<gene>
    <name evidence="2" type="ORF">MUB52_05335</name>
</gene>
<evidence type="ECO:0000313" key="2">
    <source>
        <dbReference type="EMBL" id="MCV3270846.1"/>
    </source>
</evidence>
<name>A0ABT3BB83_9RHOB</name>
<sequence length="67" mass="7757">MKKTRIQLFKQGFLFFLLGYASPALISIFVVGFRFDYLWAAIINGVVLLCWPVFVPIAVEEAFRKQE</sequence>
<feature type="transmembrane region" description="Helical" evidence="1">
    <location>
        <begin position="12"/>
        <end position="31"/>
    </location>
</feature>
<protein>
    <submittedName>
        <fullName evidence="2">Uncharacterized protein</fullName>
    </submittedName>
</protein>
<evidence type="ECO:0000256" key="1">
    <source>
        <dbReference type="SAM" id="Phobius"/>
    </source>
</evidence>
<organism evidence="2 3">
    <name type="scientific">Roseobacter sinensis</name>
    <dbReference type="NCBI Taxonomy" id="2931391"/>
    <lineage>
        <taxon>Bacteria</taxon>
        <taxon>Pseudomonadati</taxon>
        <taxon>Pseudomonadota</taxon>
        <taxon>Alphaproteobacteria</taxon>
        <taxon>Rhodobacterales</taxon>
        <taxon>Roseobacteraceae</taxon>
        <taxon>Roseobacter</taxon>
    </lineage>
</organism>
<keyword evidence="1" id="KW-0812">Transmembrane</keyword>
<dbReference type="RefSeq" id="WP_263843178.1">
    <property type="nucleotide sequence ID" value="NZ_JALIEB010000003.1"/>
</dbReference>
<evidence type="ECO:0000313" key="3">
    <source>
        <dbReference type="Proteomes" id="UP001208690"/>
    </source>
</evidence>
<comment type="caution">
    <text evidence="2">The sequence shown here is derived from an EMBL/GenBank/DDBJ whole genome shotgun (WGS) entry which is preliminary data.</text>
</comment>
<keyword evidence="1" id="KW-1133">Transmembrane helix</keyword>
<accession>A0ABT3BB83</accession>
<keyword evidence="1" id="KW-0472">Membrane</keyword>
<keyword evidence="3" id="KW-1185">Reference proteome</keyword>
<proteinExistence type="predicted"/>
<feature type="transmembrane region" description="Helical" evidence="1">
    <location>
        <begin position="37"/>
        <end position="59"/>
    </location>
</feature>
<reference evidence="2 3" key="1">
    <citation type="submission" date="2022-04" db="EMBL/GenBank/DDBJ databases">
        <title>Roseobacter sp. WL0113 is a bacterium isolated from neritic sediment.</title>
        <authorList>
            <person name="Wang L."/>
            <person name="He W."/>
            <person name="Zhang D.-F."/>
        </authorList>
    </citation>
    <scope>NUCLEOTIDE SEQUENCE [LARGE SCALE GENOMIC DNA]</scope>
    <source>
        <strain evidence="2 3">WL0113</strain>
    </source>
</reference>
<dbReference type="Proteomes" id="UP001208690">
    <property type="component" value="Unassembled WGS sequence"/>
</dbReference>